<dbReference type="Gene3D" id="1.10.630.10">
    <property type="entry name" value="Cytochrome P450"/>
    <property type="match status" value="1"/>
</dbReference>
<keyword evidence="3 7" id="KW-0479">Metal-binding</keyword>
<dbReference type="CDD" id="cd20625">
    <property type="entry name" value="CYP164-like"/>
    <property type="match status" value="1"/>
</dbReference>
<accession>A0A2T1A082</accession>
<comment type="caution">
    <text evidence="8">The sequence shown here is derived from an EMBL/GenBank/DDBJ whole genome shotgun (WGS) entry which is preliminary data.</text>
</comment>
<evidence type="ECO:0000313" key="9">
    <source>
        <dbReference type="Proteomes" id="UP000237752"/>
    </source>
</evidence>
<sequence>MKPITRVMPDVCVLLAHTGQMRLDDPEFIAHPYPTFATMRAQAPLQWDDDLQMFIALSHASAGAVLRHRSLGRIWEDFLPAAAYPALNLIHRHALLEMEPPEHTRLRRLVASAFARGHVERLRPRVVAFAAELANAVADAGSDGSPVDLLPIYAEPLPIAVIGSLLGVPVSDWHLLRPWSNAIVKMYEYGRSPATEQAAESAASEFAAYLRELATARRRNRGDDLISDLLRVQDEDGSKITDDELVATGILLLNAGHEATVNVTGNGLSALLQRPEQLAAVQNGISDPAVIALASEELVRFDGPLQLFERTATVDTTIHGVEIGAGQKVAALLGAANHDPDVFDKPEVMNVLRDPNPHLGFGVGIHFCLGAPLARVEIQTSLSTLIDRFPHIALVDVPQHNPEFVIRGLEQLPVTI</sequence>
<evidence type="ECO:0008006" key="10">
    <source>
        <dbReference type="Google" id="ProtNLM"/>
    </source>
</evidence>
<dbReference type="InterPro" id="IPR017972">
    <property type="entry name" value="Cyt_P450_CS"/>
</dbReference>
<dbReference type="InterPro" id="IPR002397">
    <property type="entry name" value="Cyt_P450_B"/>
</dbReference>
<keyword evidence="2 7" id="KW-0349">Heme</keyword>
<evidence type="ECO:0000256" key="3">
    <source>
        <dbReference type="ARBA" id="ARBA00022723"/>
    </source>
</evidence>
<evidence type="ECO:0000313" key="8">
    <source>
        <dbReference type="EMBL" id="PRZ42021.1"/>
    </source>
</evidence>
<dbReference type="SUPFAM" id="SSF48264">
    <property type="entry name" value="Cytochrome P450"/>
    <property type="match status" value="1"/>
</dbReference>
<dbReference type="PROSITE" id="PS00086">
    <property type="entry name" value="CYTOCHROME_P450"/>
    <property type="match status" value="1"/>
</dbReference>
<evidence type="ECO:0000256" key="1">
    <source>
        <dbReference type="ARBA" id="ARBA00010617"/>
    </source>
</evidence>
<dbReference type="Proteomes" id="UP000237752">
    <property type="component" value="Unassembled WGS sequence"/>
</dbReference>
<organism evidence="8 9">
    <name type="scientific">Antricoccus suffuscus</name>
    <dbReference type="NCBI Taxonomy" id="1629062"/>
    <lineage>
        <taxon>Bacteria</taxon>
        <taxon>Bacillati</taxon>
        <taxon>Actinomycetota</taxon>
        <taxon>Actinomycetes</taxon>
        <taxon>Geodermatophilales</taxon>
        <taxon>Antricoccaceae</taxon>
        <taxon>Antricoccus</taxon>
    </lineage>
</organism>
<dbReference type="GO" id="GO:0016705">
    <property type="term" value="F:oxidoreductase activity, acting on paired donors, with incorporation or reduction of molecular oxygen"/>
    <property type="evidence" value="ECO:0007669"/>
    <property type="project" value="InterPro"/>
</dbReference>
<reference evidence="8 9" key="1">
    <citation type="submission" date="2018-03" db="EMBL/GenBank/DDBJ databases">
        <title>Genomic Encyclopedia of Archaeal and Bacterial Type Strains, Phase II (KMG-II): from individual species to whole genera.</title>
        <authorList>
            <person name="Goeker M."/>
        </authorList>
    </citation>
    <scope>NUCLEOTIDE SEQUENCE [LARGE SCALE GENOMIC DNA]</scope>
    <source>
        <strain evidence="8 9">DSM 100065</strain>
    </source>
</reference>
<comment type="similarity">
    <text evidence="1 7">Belongs to the cytochrome P450 family.</text>
</comment>
<gene>
    <name evidence="8" type="ORF">CLV47_107149</name>
</gene>
<dbReference type="PANTHER" id="PTHR46696">
    <property type="entry name" value="P450, PUTATIVE (EUROFUNG)-RELATED"/>
    <property type="match status" value="1"/>
</dbReference>
<dbReference type="FunFam" id="1.10.630.10:FF:000018">
    <property type="entry name" value="Cytochrome P450 monooxygenase"/>
    <property type="match status" value="1"/>
</dbReference>
<dbReference type="GO" id="GO:0004497">
    <property type="term" value="F:monooxygenase activity"/>
    <property type="evidence" value="ECO:0007669"/>
    <property type="project" value="UniProtKB-KW"/>
</dbReference>
<dbReference type="GO" id="GO:0005506">
    <property type="term" value="F:iron ion binding"/>
    <property type="evidence" value="ECO:0007669"/>
    <property type="project" value="InterPro"/>
</dbReference>
<keyword evidence="9" id="KW-1185">Reference proteome</keyword>
<keyword evidence="6 7" id="KW-0503">Monooxygenase</keyword>
<dbReference type="InterPro" id="IPR036396">
    <property type="entry name" value="Cyt_P450_sf"/>
</dbReference>
<protein>
    <recommendedName>
        <fullName evidence="10">Cytochrome P450</fullName>
    </recommendedName>
</protein>
<dbReference type="AlphaFoldDB" id="A0A2T1A082"/>
<evidence type="ECO:0000256" key="7">
    <source>
        <dbReference type="RuleBase" id="RU000461"/>
    </source>
</evidence>
<dbReference type="GO" id="GO:0020037">
    <property type="term" value="F:heme binding"/>
    <property type="evidence" value="ECO:0007669"/>
    <property type="project" value="InterPro"/>
</dbReference>
<evidence type="ECO:0000256" key="2">
    <source>
        <dbReference type="ARBA" id="ARBA00022617"/>
    </source>
</evidence>
<dbReference type="InterPro" id="IPR001128">
    <property type="entry name" value="Cyt_P450"/>
</dbReference>
<dbReference type="Pfam" id="PF00067">
    <property type="entry name" value="p450"/>
    <property type="match status" value="2"/>
</dbReference>
<keyword evidence="5 7" id="KW-0408">Iron</keyword>
<dbReference type="PRINTS" id="PR00359">
    <property type="entry name" value="BP450"/>
</dbReference>
<keyword evidence="4 7" id="KW-0560">Oxidoreductase</keyword>
<evidence type="ECO:0000256" key="6">
    <source>
        <dbReference type="ARBA" id="ARBA00023033"/>
    </source>
</evidence>
<proteinExistence type="inferred from homology"/>
<evidence type="ECO:0000256" key="4">
    <source>
        <dbReference type="ARBA" id="ARBA00023002"/>
    </source>
</evidence>
<dbReference type="PANTHER" id="PTHR46696:SF1">
    <property type="entry name" value="CYTOCHROME P450 YJIB-RELATED"/>
    <property type="match status" value="1"/>
</dbReference>
<name>A0A2T1A082_9ACTN</name>
<dbReference type="EMBL" id="PVUE01000007">
    <property type="protein sequence ID" value="PRZ42021.1"/>
    <property type="molecule type" value="Genomic_DNA"/>
</dbReference>
<evidence type="ECO:0000256" key="5">
    <source>
        <dbReference type="ARBA" id="ARBA00023004"/>
    </source>
</evidence>